<dbReference type="PANTHER" id="PTHR22891">
    <property type="entry name" value="EUKARYOTIC TRANSLATION INITIATION FACTOR 2C"/>
    <property type="match status" value="1"/>
</dbReference>
<feature type="domain" description="Piwi" evidence="2">
    <location>
        <begin position="542"/>
        <end position="864"/>
    </location>
</feature>
<accession>A0A4U5NH79</accession>
<dbReference type="CDD" id="cd02846">
    <property type="entry name" value="PAZ_argonaute_like"/>
    <property type="match status" value="1"/>
</dbReference>
<dbReference type="Pfam" id="PF02171">
    <property type="entry name" value="Piwi"/>
    <property type="match status" value="1"/>
</dbReference>
<feature type="domain" description="PAZ" evidence="1">
    <location>
        <begin position="273"/>
        <end position="379"/>
    </location>
</feature>
<dbReference type="AlphaFoldDB" id="A0A4U5NH79"/>
<protein>
    <recommendedName>
        <fullName evidence="5">Piwi domain-containing protein</fullName>
    </recommendedName>
</protein>
<dbReference type="InterPro" id="IPR012337">
    <property type="entry name" value="RNaseH-like_sf"/>
</dbReference>
<evidence type="ECO:0000313" key="3">
    <source>
        <dbReference type="EMBL" id="TKR82408.1"/>
    </source>
</evidence>
<dbReference type="InterPro" id="IPR003100">
    <property type="entry name" value="PAZ_dom"/>
</dbReference>
<dbReference type="PROSITE" id="PS50822">
    <property type="entry name" value="PIWI"/>
    <property type="match status" value="1"/>
</dbReference>
<dbReference type="InterPro" id="IPR036397">
    <property type="entry name" value="RNaseH_sf"/>
</dbReference>
<evidence type="ECO:0008006" key="5">
    <source>
        <dbReference type="Google" id="ProtNLM"/>
    </source>
</evidence>
<proteinExistence type="predicted"/>
<sequence>MDLHTKLAELSVADNAMKPTPATEFKETVEVVSSYFEISIGQNALAYRYEVDILAISQRGQEKNLTRGPADDGAASLRRQLCHEVFNAALKKSNGFGTKQGVRLPVVYDCRATLFLPAPLKMEDEVVVILDKDADFAEMSKETLFTLDPTDVIRVRIAPTTQNAFEMDLRAELMKADFCEPDCEFARDRSFRTFLEMLTSVNAVRSGSHTQLGVGNFFDNDPSMIVDIGDAKCLRPGLSKGVRVVEKDDRPYPALVVDAKSSCFFKAQNLAQSIMELGRQKGRPDDMWKTARFLFKDVRVISAPVDKKGRVKSFPIRAITKMPATELNVKVKGFNGSLADYYARVLKIKLQHPNFMCVEADVPGPKKEFFPVEVLFVSPNQRVPIEKTEANQSSIVLKANAIKPDRRIKNIKDQMSRMSLFANTPVMEAFKVFVCPDFIRLTAGVRVAPQISMGDRDVKIDQKKANWAKEANGANYKQESFSLDSWAVLYANTEPGLIRQFVQRYVAAAQRRGFTVREPTILKFNQDFERTFSECIDNDIRFLMLIDPKYVKTHESLKLFERLCHVLTQHVSLERVFDVVQKNSRMTLDNILSKTHMKLGGLNYVPIIENVGSRFALDSGEVLVIGYDVAHPTAMSPQERRLVRSLNLDVKSLEPSVVGITANCSFNPHEFIGDYHYQTARKESIDVSILERRMVWIMRLLEKNRPDQCRPKHVVILRDGVSEGQYDMARNEEMAALRDGLKLVDPEYNPTFTLVIATKRHNKRFFGQDGRNYVNTDPGTVIDKTVVRKDVPEFFLQSHYPLQGTVKIPQYNKLHDEANFSMDELQAFVNCLCHTHQIVNLAVSIPEPIYQADELAKRGRNNYAELRRRFTSEVPRMNEAGVIDCNALTKILSYWDSPLEAVRFTA</sequence>
<dbReference type="OrthoDB" id="10252740at2759"/>
<gene>
    <name evidence="3" type="ORF">L596_016139</name>
</gene>
<name>A0A4U5NH79_STECR</name>
<dbReference type="GO" id="GO:0003723">
    <property type="term" value="F:RNA binding"/>
    <property type="evidence" value="ECO:0007669"/>
    <property type="project" value="InterPro"/>
</dbReference>
<organism evidence="3 4">
    <name type="scientific">Steinernema carpocapsae</name>
    <name type="common">Entomopathogenic nematode</name>
    <dbReference type="NCBI Taxonomy" id="34508"/>
    <lineage>
        <taxon>Eukaryota</taxon>
        <taxon>Metazoa</taxon>
        <taxon>Ecdysozoa</taxon>
        <taxon>Nematoda</taxon>
        <taxon>Chromadorea</taxon>
        <taxon>Rhabditida</taxon>
        <taxon>Tylenchina</taxon>
        <taxon>Panagrolaimomorpha</taxon>
        <taxon>Strongyloidoidea</taxon>
        <taxon>Steinernematidae</taxon>
        <taxon>Steinernema</taxon>
    </lineage>
</organism>
<dbReference type="Gene3D" id="3.40.50.2300">
    <property type="match status" value="1"/>
</dbReference>
<evidence type="ECO:0000259" key="1">
    <source>
        <dbReference type="PROSITE" id="PS50821"/>
    </source>
</evidence>
<comment type="caution">
    <text evidence="3">The sequence shown here is derived from an EMBL/GenBank/DDBJ whole genome shotgun (WGS) entry which is preliminary data.</text>
</comment>
<dbReference type="STRING" id="34508.A0A4U5NH79"/>
<reference evidence="3 4" key="2">
    <citation type="journal article" date="2019" name="G3 (Bethesda)">
        <title>Hybrid Assembly of the Genome of the Entomopathogenic Nematode Steinernema carpocapsae Identifies the X-Chromosome.</title>
        <authorList>
            <person name="Serra L."/>
            <person name="Macchietto M."/>
            <person name="Macias-Munoz A."/>
            <person name="McGill C.J."/>
            <person name="Rodriguez I.M."/>
            <person name="Rodriguez B."/>
            <person name="Murad R."/>
            <person name="Mortazavi A."/>
        </authorList>
    </citation>
    <scope>NUCLEOTIDE SEQUENCE [LARGE SCALE GENOMIC DNA]</scope>
    <source>
        <strain evidence="3 4">ALL</strain>
    </source>
</reference>
<evidence type="ECO:0000313" key="4">
    <source>
        <dbReference type="Proteomes" id="UP000298663"/>
    </source>
</evidence>
<dbReference type="Pfam" id="PF02170">
    <property type="entry name" value="PAZ"/>
    <property type="match status" value="1"/>
</dbReference>
<dbReference type="Proteomes" id="UP000298663">
    <property type="component" value="Unassembled WGS sequence"/>
</dbReference>
<dbReference type="SUPFAM" id="SSF101690">
    <property type="entry name" value="PAZ domain"/>
    <property type="match status" value="1"/>
</dbReference>
<dbReference type="EMBL" id="AZBU02000004">
    <property type="protein sequence ID" value="TKR82408.1"/>
    <property type="molecule type" value="Genomic_DNA"/>
</dbReference>
<dbReference type="InterPro" id="IPR003165">
    <property type="entry name" value="Piwi"/>
</dbReference>
<dbReference type="Gene3D" id="2.170.260.10">
    <property type="entry name" value="paz domain"/>
    <property type="match status" value="1"/>
</dbReference>
<dbReference type="PROSITE" id="PS50821">
    <property type="entry name" value="PAZ"/>
    <property type="match status" value="1"/>
</dbReference>
<dbReference type="SUPFAM" id="SSF53098">
    <property type="entry name" value="Ribonuclease H-like"/>
    <property type="match status" value="1"/>
</dbReference>
<dbReference type="InterPro" id="IPR036085">
    <property type="entry name" value="PAZ_dom_sf"/>
</dbReference>
<keyword evidence="4" id="KW-1185">Reference proteome</keyword>
<reference evidence="3 4" key="1">
    <citation type="journal article" date="2015" name="Genome Biol.">
        <title>Comparative genomics of Steinernema reveals deeply conserved gene regulatory networks.</title>
        <authorList>
            <person name="Dillman A.R."/>
            <person name="Macchietto M."/>
            <person name="Porter C.F."/>
            <person name="Rogers A."/>
            <person name="Williams B."/>
            <person name="Antoshechkin I."/>
            <person name="Lee M.M."/>
            <person name="Goodwin Z."/>
            <person name="Lu X."/>
            <person name="Lewis E.E."/>
            <person name="Goodrich-Blair H."/>
            <person name="Stock S.P."/>
            <person name="Adams B.J."/>
            <person name="Sternberg P.W."/>
            <person name="Mortazavi A."/>
        </authorList>
    </citation>
    <scope>NUCLEOTIDE SEQUENCE [LARGE SCALE GENOMIC DNA]</scope>
    <source>
        <strain evidence="3 4">ALL</strain>
    </source>
</reference>
<dbReference type="SMART" id="SM00950">
    <property type="entry name" value="Piwi"/>
    <property type="match status" value="1"/>
</dbReference>
<evidence type="ECO:0000259" key="2">
    <source>
        <dbReference type="PROSITE" id="PS50822"/>
    </source>
</evidence>
<dbReference type="Gene3D" id="3.30.420.10">
    <property type="entry name" value="Ribonuclease H-like superfamily/Ribonuclease H"/>
    <property type="match status" value="1"/>
</dbReference>